<organism evidence="1 2">
    <name type="scientific">Gossypium anomalum</name>
    <dbReference type="NCBI Taxonomy" id="47600"/>
    <lineage>
        <taxon>Eukaryota</taxon>
        <taxon>Viridiplantae</taxon>
        <taxon>Streptophyta</taxon>
        <taxon>Embryophyta</taxon>
        <taxon>Tracheophyta</taxon>
        <taxon>Spermatophyta</taxon>
        <taxon>Magnoliopsida</taxon>
        <taxon>eudicotyledons</taxon>
        <taxon>Gunneridae</taxon>
        <taxon>Pentapetalae</taxon>
        <taxon>rosids</taxon>
        <taxon>malvids</taxon>
        <taxon>Malvales</taxon>
        <taxon>Malvaceae</taxon>
        <taxon>Malvoideae</taxon>
        <taxon>Gossypium</taxon>
    </lineage>
</organism>
<dbReference type="AlphaFoldDB" id="A0A8J5YG52"/>
<comment type="caution">
    <text evidence="1">The sequence shown here is derived from an EMBL/GenBank/DDBJ whole genome shotgun (WGS) entry which is preliminary data.</text>
</comment>
<proteinExistence type="predicted"/>
<evidence type="ECO:0000313" key="1">
    <source>
        <dbReference type="EMBL" id="KAG8481622.1"/>
    </source>
</evidence>
<evidence type="ECO:0000313" key="2">
    <source>
        <dbReference type="Proteomes" id="UP000701853"/>
    </source>
</evidence>
<reference evidence="1 2" key="1">
    <citation type="journal article" date="2021" name="bioRxiv">
        <title>The Gossypium anomalum genome as a resource for cotton improvement and evolutionary analysis of hybrid incompatibility.</title>
        <authorList>
            <person name="Grover C.E."/>
            <person name="Yuan D."/>
            <person name="Arick M.A."/>
            <person name="Miller E.R."/>
            <person name="Hu G."/>
            <person name="Peterson D.G."/>
            <person name="Wendel J.F."/>
            <person name="Udall J.A."/>
        </authorList>
    </citation>
    <scope>NUCLEOTIDE SEQUENCE [LARGE SCALE GENOMIC DNA]</scope>
    <source>
        <strain evidence="1">JFW-Udall</strain>
        <tissue evidence="1">Leaf</tissue>
    </source>
</reference>
<keyword evidence="2" id="KW-1185">Reference proteome</keyword>
<dbReference type="PANTHER" id="PTHR35324">
    <property type="entry name" value="BNAA08G03750D PROTEIN"/>
    <property type="match status" value="1"/>
</dbReference>
<name>A0A8J5YG52_9ROSI</name>
<accession>A0A8J5YG52</accession>
<dbReference type="OrthoDB" id="1727538at2759"/>
<gene>
    <name evidence="1" type="ORF">CXB51_026460</name>
</gene>
<protein>
    <submittedName>
        <fullName evidence="1">Uncharacterized protein</fullName>
    </submittedName>
</protein>
<dbReference type="Proteomes" id="UP000701853">
    <property type="component" value="Chromosome 10"/>
</dbReference>
<dbReference type="PANTHER" id="PTHR35324:SF5">
    <property type="entry name" value="BHLH DOMAIN-CONTAINING PROTEIN"/>
    <property type="match status" value="1"/>
</dbReference>
<dbReference type="EMBL" id="JAHUZN010000010">
    <property type="protein sequence ID" value="KAG8481622.1"/>
    <property type="molecule type" value="Genomic_DNA"/>
</dbReference>
<sequence>MSINTTAPICHLLSSYIIFFKAFSSYRKMDFMVSKAQRYVNSPEGNDTQTMINGNGVVSSQLQIAGSSPEGLDKLVVLRRIRYHKCKSKVQSVLQALVGSSGQAQEKWMEMGDAFTCP</sequence>